<reference evidence="1 2" key="1">
    <citation type="submission" date="2023-01" db="EMBL/GenBank/DDBJ databases">
        <title>Analysis of 21 Apiospora genomes using comparative genomics revels a genus with tremendous synthesis potential of carbohydrate active enzymes and secondary metabolites.</title>
        <authorList>
            <person name="Sorensen T."/>
        </authorList>
    </citation>
    <scope>NUCLEOTIDE SEQUENCE [LARGE SCALE GENOMIC DNA]</scope>
    <source>
        <strain evidence="1 2">CBS 20057</strain>
    </source>
</reference>
<evidence type="ECO:0000313" key="2">
    <source>
        <dbReference type="Proteomes" id="UP001396898"/>
    </source>
</evidence>
<keyword evidence="2" id="KW-1185">Reference proteome</keyword>
<evidence type="ECO:0000313" key="1">
    <source>
        <dbReference type="EMBL" id="KAK8013363.1"/>
    </source>
</evidence>
<gene>
    <name evidence="1" type="ORF">PG991_008956</name>
</gene>
<evidence type="ECO:0008006" key="3">
    <source>
        <dbReference type="Google" id="ProtNLM"/>
    </source>
</evidence>
<proteinExistence type="predicted"/>
<protein>
    <recommendedName>
        <fullName evidence="3">F-box domain-containing protein</fullName>
    </recommendedName>
</protein>
<accession>A0ABR1RJM1</accession>
<name>A0ABR1RJM1_9PEZI</name>
<dbReference type="EMBL" id="JAQQWI010000013">
    <property type="protein sequence ID" value="KAK8013363.1"/>
    <property type="molecule type" value="Genomic_DNA"/>
</dbReference>
<organism evidence="1 2">
    <name type="scientific">Apiospora marii</name>
    <dbReference type="NCBI Taxonomy" id="335849"/>
    <lineage>
        <taxon>Eukaryota</taxon>
        <taxon>Fungi</taxon>
        <taxon>Dikarya</taxon>
        <taxon>Ascomycota</taxon>
        <taxon>Pezizomycotina</taxon>
        <taxon>Sordariomycetes</taxon>
        <taxon>Xylariomycetidae</taxon>
        <taxon>Amphisphaeriales</taxon>
        <taxon>Apiosporaceae</taxon>
        <taxon>Apiospora</taxon>
    </lineage>
</organism>
<dbReference type="Proteomes" id="UP001396898">
    <property type="component" value="Unassembled WGS sequence"/>
</dbReference>
<comment type="caution">
    <text evidence="1">The sequence shown here is derived from an EMBL/GenBank/DDBJ whole genome shotgun (WGS) entry which is preliminary data.</text>
</comment>
<sequence length="242" mass="27498">MALNTSIGLLILPNEILGDILSHLAPDVPPVLAYDPLEIPSVSTDTGLKPKDKFKVFWQQRQNDIFALQNVCRSSRRMRQLATRRLYQNVVIGDMRCLLLFLRTLIGHPLLRTHVKCLVFVDDTDQCRDHTRVLEYPSLWRDIRSSHQGTDLDCRIFQLFGGSQQFTGDPHHGTWKWSSYSKGNAGGPEFPSEHVVFGILMCLLNNLKHVAVGSTWFQNHPGDGSLPRKNLESAMTDPILRR</sequence>